<proteinExistence type="predicted"/>
<accession>A0A7K1TBY1</accession>
<dbReference type="EMBL" id="WQKZ01000002">
    <property type="protein sequence ID" value="MVN75918.1"/>
    <property type="molecule type" value="Genomic_DNA"/>
</dbReference>
<comment type="caution">
    <text evidence="2">The sequence shown here is derived from an EMBL/GenBank/DDBJ whole genome shotgun (WGS) entry which is preliminary data.</text>
</comment>
<keyword evidence="3" id="KW-1185">Reference proteome</keyword>
<feature type="region of interest" description="Disordered" evidence="1">
    <location>
        <begin position="217"/>
        <end position="295"/>
    </location>
</feature>
<dbReference type="PRINTS" id="PR01217">
    <property type="entry name" value="PRICHEXTENSN"/>
</dbReference>
<evidence type="ECO:0000313" key="3">
    <source>
        <dbReference type="Proteomes" id="UP000441336"/>
    </source>
</evidence>
<name>A0A7K1TBY1_9BACT</name>
<dbReference type="Proteomes" id="UP000441336">
    <property type="component" value="Unassembled WGS sequence"/>
</dbReference>
<organism evidence="2 3">
    <name type="scientific">Hymenobacter ginkgonis</name>
    <dbReference type="NCBI Taxonomy" id="2682976"/>
    <lineage>
        <taxon>Bacteria</taxon>
        <taxon>Pseudomonadati</taxon>
        <taxon>Bacteroidota</taxon>
        <taxon>Cytophagia</taxon>
        <taxon>Cytophagales</taxon>
        <taxon>Hymenobacteraceae</taxon>
        <taxon>Hymenobacter</taxon>
    </lineage>
</organism>
<reference evidence="2 3" key="1">
    <citation type="submission" date="2019-12" db="EMBL/GenBank/DDBJ databases">
        <title>Hymenobacter sp. HMF4947 Genome sequencing and assembly.</title>
        <authorList>
            <person name="Kang H."/>
            <person name="Cha I."/>
            <person name="Kim H."/>
            <person name="Joh K."/>
        </authorList>
    </citation>
    <scope>NUCLEOTIDE SEQUENCE [LARGE SCALE GENOMIC DNA]</scope>
    <source>
        <strain evidence="2 3">HMF4947</strain>
    </source>
</reference>
<protein>
    <submittedName>
        <fullName evidence="2">Uncharacterized protein</fullName>
    </submittedName>
</protein>
<evidence type="ECO:0000256" key="1">
    <source>
        <dbReference type="SAM" id="MobiDB-lite"/>
    </source>
</evidence>
<dbReference type="AlphaFoldDB" id="A0A7K1TBY1"/>
<feature type="compositionally biased region" description="Low complexity" evidence="1">
    <location>
        <begin position="265"/>
        <end position="281"/>
    </location>
</feature>
<dbReference type="RefSeq" id="WP_157563115.1">
    <property type="nucleotide sequence ID" value="NZ_WQKZ01000002.1"/>
</dbReference>
<gene>
    <name evidence="2" type="ORF">GO988_06220</name>
</gene>
<sequence length="450" mass="47456">MADEATPVDFLPNLPPRTELEQLTAAYEAGLLTPALFALAKEKLLHPDAPAPVAPPTSLLPTPPAVAEGDATPLELPPLTSFFTETPPAPPTPVVAPTPVAPVPPAAAVPPPTPPPAAPDASYLFGKKIELEPVAPTFLPPAAPTPIVSQSAEAIDFLVNSVPEPLPPASPPPPRPAAVPRAVAPPASPSILPKVLLAVGILGLLLLLYWQVVGSHPDEQLTSPRPPAASETSTAPVAAKAKPRSKRTTKTSKAKKRKAKKNTQALVPADSAAATPALRASAPKRKPASSPKAAAPVEAAVASEVMPRAVPAAPEAGDTEPIVAIRTTMAGYYADMLAPPFSAAQHFAPHVQRLYIQQNLTPADIDASFNRNFFPDNKRAVLQIEPGTLRVSAPAADGTRMATFVEASRVYHPSRQAYQRLRAQVRARFDADYKLIYLRQERLLESTVEQ</sequence>
<feature type="compositionally biased region" description="Basic residues" evidence="1">
    <location>
        <begin position="241"/>
        <end position="261"/>
    </location>
</feature>
<evidence type="ECO:0000313" key="2">
    <source>
        <dbReference type="EMBL" id="MVN75918.1"/>
    </source>
</evidence>